<evidence type="ECO:0000313" key="1">
    <source>
        <dbReference type="EMBL" id="KAK3331511.1"/>
    </source>
</evidence>
<keyword evidence="2" id="KW-1185">Reference proteome</keyword>
<protein>
    <submittedName>
        <fullName evidence="1">Uncharacterized protein</fullName>
    </submittedName>
</protein>
<dbReference type="Proteomes" id="UP001283341">
    <property type="component" value="Unassembled WGS sequence"/>
</dbReference>
<proteinExistence type="predicted"/>
<evidence type="ECO:0000313" key="2">
    <source>
        <dbReference type="Proteomes" id="UP001283341"/>
    </source>
</evidence>
<gene>
    <name evidence="1" type="ORF">B0H66DRAFT_465479</name>
</gene>
<reference evidence="1" key="1">
    <citation type="journal article" date="2023" name="Mol. Phylogenet. Evol.">
        <title>Genome-scale phylogeny and comparative genomics of the fungal order Sordariales.</title>
        <authorList>
            <person name="Hensen N."/>
            <person name="Bonometti L."/>
            <person name="Westerberg I."/>
            <person name="Brannstrom I.O."/>
            <person name="Guillou S."/>
            <person name="Cros-Aarteil S."/>
            <person name="Calhoun S."/>
            <person name="Haridas S."/>
            <person name="Kuo A."/>
            <person name="Mondo S."/>
            <person name="Pangilinan J."/>
            <person name="Riley R."/>
            <person name="LaButti K."/>
            <person name="Andreopoulos B."/>
            <person name="Lipzen A."/>
            <person name="Chen C."/>
            <person name="Yan M."/>
            <person name="Daum C."/>
            <person name="Ng V."/>
            <person name="Clum A."/>
            <person name="Steindorff A."/>
            <person name="Ohm R.A."/>
            <person name="Martin F."/>
            <person name="Silar P."/>
            <person name="Natvig D.O."/>
            <person name="Lalanne C."/>
            <person name="Gautier V."/>
            <person name="Ament-Velasquez S.L."/>
            <person name="Kruys A."/>
            <person name="Hutchinson M.I."/>
            <person name="Powell A.J."/>
            <person name="Barry K."/>
            <person name="Miller A.N."/>
            <person name="Grigoriev I.V."/>
            <person name="Debuchy R."/>
            <person name="Gladieux P."/>
            <person name="Hiltunen Thoren M."/>
            <person name="Johannesson H."/>
        </authorList>
    </citation>
    <scope>NUCLEOTIDE SEQUENCE</scope>
    <source>
        <strain evidence="1">CBS 118394</strain>
    </source>
</reference>
<comment type="caution">
    <text evidence="1">The sequence shown here is derived from an EMBL/GenBank/DDBJ whole genome shotgun (WGS) entry which is preliminary data.</text>
</comment>
<reference evidence="1" key="2">
    <citation type="submission" date="2023-06" db="EMBL/GenBank/DDBJ databases">
        <authorList>
            <consortium name="Lawrence Berkeley National Laboratory"/>
            <person name="Haridas S."/>
            <person name="Hensen N."/>
            <person name="Bonometti L."/>
            <person name="Westerberg I."/>
            <person name="Brannstrom I.O."/>
            <person name="Guillou S."/>
            <person name="Cros-Aarteil S."/>
            <person name="Calhoun S."/>
            <person name="Kuo A."/>
            <person name="Mondo S."/>
            <person name="Pangilinan J."/>
            <person name="Riley R."/>
            <person name="Labutti K."/>
            <person name="Andreopoulos B."/>
            <person name="Lipzen A."/>
            <person name="Chen C."/>
            <person name="Yanf M."/>
            <person name="Daum C."/>
            <person name="Ng V."/>
            <person name="Clum A."/>
            <person name="Steindorff A."/>
            <person name="Ohm R."/>
            <person name="Martin F."/>
            <person name="Silar P."/>
            <person name="Natvig D."/>
            <person name="Lalanne C."/>
            <person name="Gautier V."/>
            <person name="Ament-Velasquez S.L."/>
            <person name="Kruys A."/>
            <person name="Hutchinson M.I."/>
            <person name="Powell A.J."/>
            <person name="Barry K."/>
            <person name="Miller A.N."/>
            <person name="Grigoriev I.V."/>
            <person name="Debuchy R."/>
            <person name="Gladieux P."/>
            <person name="Thoren M.H."/>
            <person name="Johannesson H."/>
        </authorList>
    </citation>
    <scope>NUCLEOTIDE SEQUENCE</scope>
    <source>
        <strain evidence="1">CBS 118394</strain>
    </source>
</reference>
<dbReference type="EMBL" id="JAUEDM010000001">
    <property type="protein sequence ID" value="KAK3331511.1"/>
    <property type="molecule type" value="Genomic_DNA"/>
</dbReference>
<name>A0AAE0IUG5_9PEZI</name>
<dbReference type="AlphaFoldDB" id="A0AAE0IUG5"/>
<accession>A0AAE0IUG5</accession>
<sequence length="168" mass="19227">MRCVVGQQSIRNLIESLQTHRVNTLTELCRIERVAASCDSEEDARAFQGPMTAAWNYYVTSNQMLSELRGLTRSYPFCGDILTEAQASVRNDPDSNRSWNLAWLCLVKIQDDNLIATYAASEAARPEMWGGRMPEPEEADQLAACFQYEWDMAVHNMLRHWSVAPTWY</sequence>
<organism evidence="1 2">
    <name type="scientific">Apodospora peruviana</name>
    <dbReference type="NCBI Taxonomy" id="516989"/>
    <lineage>
        <taxon>Eukaryota</taxon>
        <taxon>Fungi</taxon>
        <taxon>Dikarya</taxon>
        <taxon>Ascomycota</taxon>
        <taxon>Pezizomycotina</taxon>
        <taxon>Sordariomycetes</taxon>
        <taxon>Sordariomycetidae</taxon>
        <taxon>Sordariales</taxon>
        <taxon>Lasiosphaeriaceae</taxon>
        <taxon>Apodospora</taxon>
    </lineage>
</organism>